<keyword evidence="3" id="KW-1185">Reference proteome</keyword>
<dbReference type="Proteomes" id="UP001267878">
    <property type="component" value="Unassembled WGS sequence"/>
</dbReference>
<proteinExistence type="predicted"/>
<dbReference type="Pfam" id="PF01494">
    <property type="entry name" value="FAD_binding_3"/>
    <property type="match status" value="1"/>
</dbReference>
<comment type="caution">
    <text evidence="2">The sequence shown here is derived from an EMBL/GenBank/DDBJ whole genome shotgun (WGS) entry which is preliminary data.</text>
</comment>
<organism evidence="2 3">
    <name type="scientific">Agrilutibacter niabensis</name>
    <dbReference type="NCBI Taxonomy" id="380628"/>
    <lineage>
        <taxon>Bacteria</taxon>
        <taxon>Pseudomonadati</taxon>
        <taxon>Pseudomonadota</taxon>
        <taxon>Gammaproteobacteria</taxon>
        <taxon>Lysobacterales</taxon>
        <taxon>Lysobacteraceae</taxon>
        <taxon>Agrilutibacter</taxon>
    </lineage>
</organism>
<dbReference type="EMBL" id="JAVDVW010000002">
    <property type="protein sequence ID" value="MDR7100826.1"/>
    <property type="molecule type" value="Genomic_DNA"/>
</dbReference>
<evidence type="ECO:0000313" key="3">
    <source>
        <dbReference type="Proteomes" id="UP001267878"/>
    </source>
</evidence>
<sequence length="522" mass="54595">MSGPDPVIIVGAGPAGTSAALALVERGIPVRVLEAGTAAVKLPPAGNYLDLRFRDPEQWLWQIGASGEALQAQATASPKLRVPGLRPIFQGYAESNRLKPEPGFHLVGALAPGGLSNAWGCGVASFDNDELGPLASERAAMQASYSRVATRMGISGANDDCLRDVVGLDAYAGPALPLDSLHQRLWDRRGRVERMDGFALGRSRVAVLGEPRSDRAACDLSGSCLWGCANKATWSAALDVATLRRHPLARVESGMHVQALNPDGDGGWWVDADSAAGPQRFHGRNVLLAAGTIASTRLALVALPDPPRRIRLQSNPMAAFLLWLPGALGTARTPSFGLAQLSFTASTPDDGPAFGNTFSTCGLPVGEFLAHLPTSRRAGLPLLRGLLPSTVVGNVFLPGELSEHSVGLNADGSLGIEGGASSRLPEAVASVRRTLAVGFRRLGAWMLPGSFVVGATGADLHYASTLPIRIRPARHECDLDGQIAGLPGVYAVDGASLPLLPAKAHTLTLMANADRIARKLQA</sequence>
<dbReference type="InterPro" id="IPR036188">
    <property type="entry name" value="FAD/NAD-bd_sf"/>
</dbReference>
<dbReference type="InterPro" id="IPR002938">
    <property type="entry name" value="FAD-bd"/>
</dbReference>
<gene>
    <name evidence="2" type="ORF">J2X04_003207</name>
</gene>
<dbReference type="SUPFAM" id="SSF51905">
    <property type="entry name" value="FAD/NAD(P)-binding domain"/>
    <property type="match status" value="1"/>
</dbReference>
<reference evidence="2 3" key="1">
    <citation type="submission" date="2023-07" db="EMBL/GenBank/DDBJ databases">
        <title>Sorghum-associated microbial communities from plants grown in Nebraska, USA.</title>
        <authorList>
            <person name="Schachtman D."/>
        </authorList>
    </citation>
    <scope>NUCLEOTIDE SEQUENCE [LARGE SCALE GENOMIC DNA]</scope>
    <source>
        <strain evidence="2 3">BE187</strain>
    </source>
</reference>
<name>A0ABU1VTK8_9GAMM</name>
<dbReference type="Gene3D" id="3.50.50.60">
    <property type="entry name" value="FAD/NAD(P)-binding domain"/>
    <property type="match status" value="1"/>
</dbReference>
<dbReference type="RefSeq" id="WP_310056079.1">
    <property type="nucleotide sequence ID" value="NZ_JAVDVW010000002.1"/>
</dbReference>
<feature type="domain" description="FAD-binding" evidence="1">
    <location>
        <begin position="6"/>
        <end position="45"/>
    </location>
</feature>
<accession>A0ABU1VTK8</accession>
<evidence type="ECO:0000259" key="1">
    <source>
        <dbReference type="Pfam" id="PF01494"/>
    </source>
</evidence>
<protein>
    <submittedName>
        <fullName evidence="2">Choline dehydrogenase-like flavoprotein</fullName>
    </submittedName>
</protein>
<evidence type="ECO:0000313" key="2">
    <source>
        <dbReference type="EMBL" id="MDR7100826.1"/>
    </source>
</evidence>